<accession>A0A6A7K783</accession>
<dbReference type="AlphaFoldDB" id="A0A6A7K783"/>
<sequence length="223" mass="26493">MPTLKLEDKEINYKIKKNKVVQLRLQYGNLLVKAPKNLPQEEIEKVLVDNKSWIEKRFDGIDSYILGGEIIYLGNNYPLETIITAVEIPYLSKEKDYFSLYTNSENSKIVKIAIDEWLKNQTKKIIVEKITKYKKIINVQPKEIYIEKLFYRWGSCSNFGNMKFNLRCAMLPDEIIDYVVVHELCHLIQLNHSKSFWLEVKKIMPDYERRQNWLNEEGNKLII</sequence>
<keyword evidence="3" id="KW-1185">Reference proteome</keyword>
<protein>
    <submittedName>
        <fullName evidence="2">DUF45 domain-containing protein</fullName>
    </submittedName>
</protein>
<evidence type="ECO:0000259" key="1">
    <source>
        <dbReference type="Pfam" id="PF01863"/>
    </source>
</evidence>
<dbReference type="EMBL" id="WHNX01000007">
    <property type="protein sequence ID" value="MPW25284.1"/>
    <property type="molecule type" value="Genomic_DNA"/>
</dbReference>
<gene>
    <name evidence="2" type="ORF">GC105_05740</name>
</gene>
<dbReference type="PANTHER" id="PTHR30399">
    <property type="entry name" value="UNCHARACTERIZED PROTEIN YGJP"/>
    <property type="match status" value="1"/>
</dbReference>
<dbReference type="InterPro" id="IPR002725">
    <property type="entry name" value="YgjP-like_metallopeptidase"/>
</dbReference>
<name>A0A6A7K783_9FIRM</name>
<dbReference type="Proteomes" id="UP000440004">
    <property type="component" value="Unassembled WGS sequence"/>
</dbReference>
<dbReference type="RefSeq" id="WP_152802634.1">
    <property type="nucleotide sequence ID" value="NZ_WHNX01000007.1"/>
</dbReference>
<feature type="domain" description="YgjP-like metallopeptidase" evidence="1">
    <location>
        <begin position="21"/>
        <end position="216"/>
    </location>
</feature>
<reference evidence="2 3" key="1">
    <citation type="submission" date="2019-10" db="EMBL/GenBank/DDBJ databases">
        <title>Alkalibaculum tamaniensis sp.nov., a new alkaliphilic acetogen, isolated on methoxylated aromatics from a mud volcano.</title>
        <authorList>
            <person name="Khomyakova M.A."/>
            <person name="Merkel A.Y."/>
            <person name="Bonch-Osmolovskaya E.A."/>
            <person name="Slobodkin A.I."/>
        </authorList>
    </citation>
    <scope>NUCLEOTIDE SEQUENCE [LARGE SCALE GENOMIC DNA]</scope>
    <source>
        <strain evidence="2 3">M08DMB</strain>
    </source>
</reference>
<dbReference type="CDD" id="cd07344">
    <property type="entry name" value="M48_yhfN_like"/>
    <property type="match status" value="1"/>
</dbReference>
<comment type="caution">
    <text evidence="2">The sequence shown here is derived from an EMBL/GenBank/DDBJ whole genome shotgun (WGS) entry which is preliminary data.</text>
</comment>
<dbReference type="Gene3D" id="3.30.2010.10">
    <property type="entry name" value="Metalloproteases ('zincins'), catalytic domain"/>
    <property type="match status" value="1"/>
</dbReference>
<organism evidence="2 3">
    <name type="scientific">Alkalibaculum sporogenes</name>
    <dbReference type="NCBI Taxonomy" id="2655001"/>
    <lineage>
        <taxon>Bacteria</taxon>
        <taxon>Bacillati</taxon>
        <taxon>Bacillota</taxon>
        <taxon>Clostridia</taxon>
        <taxon>Eubacteriales</taxon>
        <taxon>Eubacteriaceae</taxon>
        <taxon>Alkalibaculum</taxon>
    </lineage>
</organism>
<dbReference type="PANTHER" id="PTHR30399:SF1">
    <property type="entry name" value="UTP PYROPHOSPHATASE"/>
    <property type="match status" value="1"/>
</dbReference>
<evidence type="ECO:0000313" key="2">
    <source>
        <dbReference type="EMBL" id="MPW25284.1"/>
    </source>
</evidence>
<evidence type="ECO:0000313" key="3">
    <source>
        <dbReference type="Proteomes" id="UP000440004"/>
    </source>
</evidence>
<proteinExistence type="predicted"/>
<dbReference type="Pfam" id="PF01863">
    <property type="entry name" value="YgjP-like"/>
    <property type="match status" value="1"/>
</dbReference>
<dbReference type="InterPro" id="IPR053136">
    <property type="entry name" value="UTP_pyrophosphatase-like"/>
</dbReference>